<evidence type="ECO:0000256" key="1">
    <source>
        <dbReference type="ARBA" id="ARBA00022475"/>
    </source>
</evidence>
<name>A0A1F5TN23_9BACT</name>
<dbReference type="AlphaFoldDB" id="A0A1F5TN23"/>
<dbReference type="PANTHER" id="PTHR30518:SF2">
    <property type="entry name" value="ENDOLYTIC MUREIN TRANSGLYCOSYLASE"/>
    <property type="match status" value="1"/>
</dbReference>
<comment type="catalytic activity">
    <reaction evidence="7">
        <text>a peptidoglycan chain = a peptidoglycan chain with N-acetyl-1,6-anhydromuramyl-[peptide] at the reducing end + a peptidoglycan chain with N-acetylglucosamine at the non-reducing end.</text>
        <dbReference type="EC" id="4.2.2.29"/>
    </reaction>
</comment>
<proteinExistence type="inferred from homology"/>
<reference evidence="8 9" key="1">
    <citation type="journal article" date="2016" name="Nat. Commun.">
        <title>Thousands of microbial genomes shed light on interconnected biogeochemical processes in an aquifer system.</title>
        <authorList>
            <person name="Anantharaman K."/>
            <person name="Brown C.T."/>
            <person name="Hug L.A."/>
            <person name="Sharon I."/>
            <person name="Castelle C.J."/>
            <person name="Probst A.J."/>
            <person name="Thomas B.C."/>
            <person name="Singh A."/>
            <person name="Wilkins M.J."/>
            <person name="Karaoz U."/>
            <person name="Brodie E.L."/>
            <person name="Williams K.H."/>
            <person name="Hubbard S.S."/>
            <person name="Banfield J.F."/>
        </authorList>
    </citation>
    <scope>NUCLEOTIDE SEQUENCE [LARGE SCALE GENOMIC DNA]</scope>
</reference>
<dbReference type="GO" id="GO:0009252">
    <property type="term" value="P:peptidoglycan biosynthetic process"/>
    <property type="evidence" value="ECO:0007669"/>
    <property type="project" value="UniProtKB-UniRule"/>
</dbReference>
<dbReference type="InterPro" id="IPR003770">
    <property type="entry name" value="MLTG-like"/>
</dbReference>
<dbReference type="GO" id="GO:0008932">
    <property type="term" value="F:lytic endotransglycosylase activity"/>
    <property type="evidence" value="ECO:0007669"/>
    <property type="project" value="UniProtKB-UniRule"/>
</dbReference>
<dbReference type="Gene3D" id="3.30.160.60">
    <property type="entry name" value="Classic Zinc Finger"/>
    <property type="match status" value="1"/>
</dbReference>
<keyword evidence="3 7" id="KW-1133">Transmembrane helix</keyword>
<evidence type="ECO:0000256" key="7">
    <source>
        <dbReference type="HAMAP-Rule" id="MF_02065"/>
    </source>
</evidence>
<dbReference type="Gene3D" id="3.30.1490.480">
    <property type="entry name" value="Endolytic murein transglycosylase"/>
    <property type="match status" value="1"/>
</dbReference>
<evidence type="ECO:0000256" key="4">
    <source>
        <dbReference type="ARBA" id="ARBA00023136"/>
    </source>
</evidence>
<dbReference type="EMBL" id="MFGO01000031">
    <property type="protein sequence ID" value="OGF40353.1"/>
    <property type="molecule type" value="Genomic_DNA"/>
</dbReference>
<keyword evidence="2 7" id="KW-0812">Transmembrane</keyword>
<dbReference type="CDD" id="cd08010">
    <property type="entry name" value="MltG_like"/>
    <property type="match status" value="1"/>
</dbReference>
<dbReference type="Proteomes" id="UP000177579">
    <property type="component" value="Unassembled WGS sequence"/>
</dbReference>
<dbReference type="GO" id="GO:0071555">
    <property type="term" value="P:cell wall organization"/>
    <property type="evidence" value="ECO:0007669"/>
    <property type="project" value="UniProtKB-KW"/>
</dbReference>
<keyword evidence="6 7" id="KW-0961">Cell wall biogenesis/degradation</keyword>
<sequence>MKKFLKILLILIFPAALFFGVYLNAVSGPISGNNKDGIVFVVKTGEGANKIAENLYQKDLIKSKFYFKFYLWNNNLEAKLQAGEYVLNQTMNPRDIVEILSWGRAVSKEKTIKIIEGWNIKDIVSYFEKEGVLQGGNFLEVVNKDNPDYRKNYEFLADRPKNSGLEGYLFPDTYKIYEDATPNDIVQKMLKNLDQKLTPKMRDDIKKQGKTIYEIITMASIIEKEVRSFGDMKLVSGVFWNRINSGRALESCASLAYILGVNKPQYTIEDTNIDSPYNTYKNPGLPPGPIANPGFNAITAAIYPDKTDYNYFLSASTGETIFSKTYDEHLRNKAKYLK</sequence>
<keyword evidence="4 7" id="KW-0472">Membrane</keyword>
<evidence type="ECO:0000256" key="5">
    <source>
        <dbReference type="ARBA" id="ARBA00023239"/>
    </source>
</evidence>
<accession>A0A1F5TN23</accession>
<dbReference type="EC" id="4.2.2.29" evidence="7"/>
<gene>
    <name evidence="7" type="primary">mltG</name>
    <name evidence="8" type="ORF">A2531_00710</name>
</gene>
<keyword evidence="5 7" id="KW-0456">Lyase</keyword>
<comment type="similarity">
    <text evidence="7">Belongs to the transglycosylase MltG family.</text>
</comment>
<dbReference type="HAMAP" id="MF_02065">
    <property type="entry name" value="MltG"/>
    <property type="match status" value="1"/>
</dbReference>
<evidence type="ECO:0000256" key="2">
    <source>
        <dbReference type="ARBA" id="ARBA00022692"/>
    </source>
</evidence>
<comment type="function">
    <text evidence="7">Functions as a peptidoglycan terminase that cleaves nascent peptidoglycan strands endolytically to terminate their elongation.</text>
</comment>
<feature type="site" description="Important for catalytic activity" evidence="7">
    <location>
        <position position="225"/>
    </location>
</feature>
<evidence type="ECO:0000256" key="3">
    <source>
        <dbReference type="ARBA" id="ARBA00022989"/>
    </source>
</evidence>
<evidence type="ECO:0000313" key="9">
    <source>
        <dbReference type="Proteomes" id="UP000177579"/>
    </source>
</evidence>
<dbReference type="Pfam" id="PF02618">
    <property type="entry name" value="YceG"/>
    <property type="match status" value="1"/>
</dbReference>
<evidence type="ECO:0000256" key="6">
    <source>
        <dbReference type="ARBA" id="ARBA00023316"/>
    </source>
</evidence>
<evidence type="ECO:0000313" key="8">
    <source>
        <dbReference type="EMBL" id="OGF40353.1"/>
    </source>
</evidence>
<protein>
    <recommendedName>
        <fullName evidence="7">Endolytic murein transglycosylase</fullName>
        <ecNumber evidence="7">4.2.2.29</ecNumber>
    </recommendedName>
    <alternativeName>
        <fullName evidence="7">Peptidoglycan lytic transglycosylase</fullName>
    </alternativeName>
    <alternativeName>
        <fullName evidence="7">Peptidoglycan polymerization terminase</fullName>
    </alternativeName>
</protein>
<dbReference type="PANTHER" id="PTHR30518">
    <property type="entry name" value="ENDOLYTIC MUREIN TRANSGLYCOSYLASE"/>
    <property type="match status" value="1"/>
</dbReference>
<organism evidence="8 9">
    <name type="scientific">Candidatus Falkowbacteria bacterium RIFOXYD2_FULL_34_120</name>
    <dbReference type="NCBI Taxonomy" id="1798007"/>
    <lineage>
        <taxon>Bacteria</taxon>
        <taxon>Candidatus Falkowiibacteriota</taxon>
    </lineage>
</organism>
<keyword evidence="1 7" id="KW-1003">Cell membrane</keyword>
<dbReference type="GO" id="GO:0005886">
    <property type="term" value="C:plasma membrane"/>
    <property type="evidence" value="ECO:0007669"/>
    <property type="project" value="UniProtKB-UniRule"/>
</dbReference>
<dbReference type="NCBIfam" id="TIGR00247">
    <property type="entry name" value="endolytic transglycosylase MltG"/>
    <property type="match status" value="1"/>
</dbReference>
<comment type="caution">
    <text evidence="8">The sequence shown here is derived from an EMBL/GenBank/DDBJ whole genome shotgun (WGS) entry which is preliminary data.</text>
</comment>